<keyword evidence="1" id="KW-0732">Signal</keyword>
<name>A0A2V3ID67_9FLOR</name>
<comment type="caution">
    <text evidence="2">The sequence shown here is derived from an EMBL/GenBank/DDBJ whole genome shotgun (WGS) entry which is preliminary data.</text>
</comment>
<dbReference type="STRING" id="448386.A0A2V3ID67"/>
<dbReference type="OrthoDB" id="422236at2759"/>
<feature type="signal peptide" evidence="1">
    <location>
        <begin position="1"/>
        <end position="26"/>
    </location>
</feature>
<dbReference type="SUPFAM" id="SSF50685">
    <property type="entry name" value="Barwin-like endoglucanases"/>
    <property type="match status" value="1"/>
</dbReference>
<reference evidence="2 3" key="1">
    <citation type="journal article" date="2018" name="Mol. Biol. Evol.">
        <title>Analysis of the draft genome of the red seaweed Gracilariopsis chorda provides insights into genome size evolution in Rhodophyta.</title>
        <authorList>
            <person name="Lee J."/>
            <person name="Yang E.C."/>
            <person name="Graf L."/>
            <person name="Yang J.H."/>
            <person name="Qiu H."/>
            <person name="Zel Zion U."/>
            <person name="Chan C.X."/>
            <person name="Stephens T.G."/>
            <person name="Weber A.P.M."/>
            <person name="Boo G.H."/>
            <person name="Boo S.M."/>
            <person name="Kim K.M."/>
            <person name="Shin Y."/>
            <person name="Jung M."/>
            <person name="Lee S.J."/>
            <person name="Yim H.S."/>
            <person name="Lee J.H."/>
            <person name="Bhattacharya D."/>
            <person name="Yoon H.S."/>
        </authorList>
    </citation>
    <scope>NUCLEOTIDE SEQUENCE [LARGE SCALE GENOMIC DNA]</scope>
    <source>
        <strain evidence="2 3">SKKU-2015</strain>
        <tissue evidence="2">Whole body</tissue>
    </source>
</reference>
<dbReference type="EMBL" id="NBIV01000378">
    <property type="protein sequence ID" value="PXF40024.1"/>
    <property type="molecule type" value="Genomic_DNA"/>
</dbReference>
<organism evidence="2 3">
    <name type="scientific">Gracilariopsis chorda</name>
    <dbReference type="NCBI Taxonomy" id="448386"/>
    <lineage>
        <taxon>Eukaryota</taxon>
        <taxon>Rhodophyta</taxon>
        <taxon>Florideophyceae</taxon>
        <taxon>Rhodymeniophycidae</taxon>
        <taxon>Gracilariales</taxon>
        <taxon>Gracilariaceae</taxon>
        <taxon>Gracilariopsis</taxon>
    </lineage>
</organism>
<gene>
    <name evidence="2" type="ORF">BWQ96_10269</name>
</gene>
<evidence type="ECO:0000313" key="2">
    <source>
        <dbReference type="EMBL" id="PXF40024.1"/>
    </source>
</evidence>
<keyword evidence="3" id="KW-1185">Reference proteome</keyword>
<evidence type="ECO:0000256" key="1">
    <source>
        <dbReference type="SAM" id="SignalP"/>
    </source>
</evidence>
<protein>
    <submittedName>
        <fullName evidence="2">Uncharacterized protein</fullName>
    </submittedName>
</protein>
<dbReference type="InterPro" id="IPR036908">
    <property type="entry name" value="RlpA-like_sf"/>
</dbReference>
<dbReference type="AlphaFoldDB" id="A0A2V3ID67"/>
<feature type="chain" id="PRO_5016059046" evidence="1">
    <location>
        <begin position="27"/>
        <end position="302"/>
    </location>
</feature>
<dbReference type="Proteomes" id="UP000247409">
    <property type="component" value="Unassembled WGS sequence"/>
</dbReference>
<dbReference type="Gene3D" id="2.40.40.10">
    <property type="entry name" value="RlpA-like domain"/>
    <property type="match status" value="1"/>
</dbReference>
<evidence type="ECO:0000313" key="3">
    <source>
        <dbReference type="Proteomes" id="UP000247409"/>
    </source>
</evidence>
<sequence>MSALTTLKLTALVAAALAVAADAVTACVGGTDYMCMDWTFGSQKMNYQQFVYRARLGLRENIFFGMGSYGSGTGNLGKCFKFYLDTLGSSTAVVFQVTNEGVDIRNNQVDMQMGAGGFGIFNVCAGPTNKNNGDACARDVVTDNIVAYPQFDGTPHDAFGERCGGQKTREQCSYVPEQPSQIGQPGEIQQRPVFQNVREPSLVTMCQRAFDWQVRKPNGNARITRGERIPCPNEMVEITNLRRTDDNAKETMNFGGGTGELTSTMDCCAPSAIVFGNINFPDPKHPRVIPCKRDGYTRVASI</sequence>
<proteinExistence type="predicted"/>
<accession>A0A2V3ID67</accession>